<dbReference type="InterPro" id="IPR012477">
    <property type="entry name" value="Glyco_transf_52"/>
</dbReference>
<accession>A0A1B3PE44</accession>
<sequence>MKNIITYKRIQSKYENVCYVNSIFALFLYLYINKGGHNTLFVSHIDFQALLANSKLDNVVIVNTKLNKNWDSLLYKMGLLQYDITTLIKKKKFFGHDHLTYAFLFDLSHGSVLEDGAGNYNGPIPFKKRVKRALKGRVVSPLGYGNKITSIYLSKPELVDSQLQNKTKVFDVVDMLDYTRNFSLQMILTHNFESLSGKNILFTQPISDLVTEDGKIELYKEIAEKYNITVIKPHPRECTDYTKHFSCLILDKFIPAEVLISPDDKNVHLYTLNSTSVLNLKEVNDNIQVDLLALDLHDFLTQWKTDKNLK</sequence>
<gene>
    <name evidence="1" type="primary">wvcD</name>
</gene>
<evidence type="ECO:0000313" key="1">
    <source>
        <dbReference type="EMBL" id="AOG18128.1"/>
    </source>
</evidence>
<reference evidence="1" key="1">
    <citation type="submission" date="2015-08" db="EMBL/GenBank/DDBJ databases">
        <title>Discovery and development of a PCR assay for identification of three novel provisional O serotypes of Vibrio parahaemolyticus.</title>
        <authorList>
            <person name="Guo X."/>
            <person name="Chen L."/>
            <person name="Chen H."/>
            <person name="Chen M."/>
            <person name="Liu B."/>
        </authorList>
    </citation>
    <scope>NUCLEOTIDE SEQUENCE</scope>
    <source>
        <strain evidence="1">G2584</strain>
    </source>
</reference>
<dbReference type="PATRIC" id="fig|670.816.peg.4672"/>
<proteinExistence type="predicted"/>
<dbReference type="Pfam" id="PF07922">
    <property type="entry name" value="Glyco_transf_52"/>
    <property type="match status" value="1"/>
</dbReference>
<protein>
    <submittedName>
        <fullName evidence="1">WvcD</fullName>
    </submittedName>
</protein>
<name>A0A1B3PE44_VIBPH</name>
<dbReference type="EMBL" id="KT459784">
    <property type="protein sequence ID" value="AOG18128.1"/>
    <property type="molecule type" value="Genomic_DNA"/>
</dbReference>
<dbReference type="RefSeq" id="WP_025520227.1">
    <property type="nucleotide sequence ID" value="NZ_CP010883.1"/>
</dbReference>
<organism evidence="1">
    <name type="scientific">Vibrio parahaemolyticus</name>
    <dbReference type="NCBI Taxonomy" id="670"/>
    <lineage>
        <taxon>Bacteria</taxon>
        <taxon>Pseudomonadati</taxon>
        <taxon>Pseudomonadota</taxon>
        <taxon>Gammaproteobacteria</taxon>
        <taxon>Vibrionales</taxon>
        <taxon>Vibrionaceae</taxon>
        <taxon>Vibrio</taxon>
    </lineage>
</organism>
<dbReference type="AlphaFoldDB" id="A0A1B3PE44"/>